<name>A0ABV7B272_9GAMM</name>
<accession>A0ABV7B272</accession>
<dbReference type="InterPro" id="IPR036280">
    <property type="entry name" value="Multihaem_cyt_sf"/>
</dbReference>
<sequence>MIKRKQRAGWWALSIILGWLILLPAAHASTADHTQFEELQGPFTSADQVTQACLDCHTNAAQQVMATRHWTWDYENPHGGERLGKRTMLNTFCIADQSNEGFCQSCHVGYGWEDDTFDFTAETRVDCLACHNTGDYVKKGGWAGWPNEALTDLSLAARNVGTSSRETCGTCHFYGGGGDGVKHGDLDSSLFHPHRELDVHMDAEGLDFSCSTCHQTEGHDVPGSRIQGTAVDDHPAITRGSQEARNPATCQACHGDTPHESGAMAERLNAHTRALACQTCHIPEFARGGVPTKMEWDWSTAGRLDEEGNPIQIKNEDGYVIYDSKKGDFVPGENVVPEYLWWNGNTTFVTAETVIDPSERVGVNTYHGTPGAKDARIWPVKRALGKQPYDTVHMTLLQPQVAIPGNETAFWYNFDWDKALEAGTEAAGQPFSGEYDFVDTSMLWPITHMVAPGEKALTCGSCHTDDGRLAGVEGVWLPGRDRHQLLDRFGFGLAGLMLLGVVGHGALRIANRNRRKEP</sequence>
<feature type="signal peptide" evidence="3">
    <location>
        <begin position="1"/>
        <end position="28"/>
    </location>
</feature>
<feature type="chain" id="PRO_5046398229" evidence="3">
    <location>
        <begin position="29"/>
        <end position="518"/>
    </location>
</feature>
<dbReference type="PIRSF" id="PIRSF039014">
    <property type="entry name" value="OTR_cyc"/>
    <property type="match status" value="1"/>
</dbReference>
<protein>
    <submittedName>
        <fullName evidence="4">Tetrathionate reductase family octaheme c-type cytochrome</fullName>
    </submittedName>
</protein>
<comment type="caution">
    <text evidence="4">The sequence shown here is derived from an EMBL/GenBank/DDBJ whole genome shotgun (WGS) entry which is preliminary data.</text>
</comment>
<dbReference type="PANTHER" id="PTHR35038:SF5">
    <property type="entry name" value="CYTOCHROME C-TYPE PROTEIN NRFB"/>
    <property type="match status" value="1"/>
</dbReference>
<dbReference type="SUPFAM" id="SSF48695">
    <property type="entry name" value="Multiheme cytochromes"/>
    <property type="match status" value="1"/>
</dbReference>
<reference evidence="5" key="1">
    <citation type="journal article" date="2019" name="Int. J. Syst. Evol. Microbiol.">
        <title>The Global Catalogue of Microorganisms (GCM) 10K type strain sequencing project: providing services to taxonomists for standard genome sequencing and annotation.</title>
        <authorList>
            <consortium name="The Broad Institute Genomics Platform"/>
            <consortium name="The Broad Institute Genome Sequencing Center for Infectious Disease"/>
            <person name="Wu L."/>
            <person name="Ma J."/>
        </authorList>
    </citation>
    <scope>NUCLEOTIDE SEQUENCE [LARGE SCALE GENOMIC DNA]</scope>
    <source>
        <strain evidence="5">KCTC 52660</strain>
    </source>
</reference>
<keyword evidence="1 3" id="KW-0732">Signal</keyword>
<dbReference type="Proteomes" id="UP001595386">
    <property type="component" value="Unassembled WGS sequence"/>
</dbReference>
<evidence type="ECO:0000313" key="5">
    <source>
        <dbReference type="Proteomes" id="UP001595386"/>
    </source>
</evidence>
<dbReference type="RefSeq" id="WP_379753166.1">
    <property type="nucleotide sequence ID" value="NZ_JBHRSQ010000004.1"/>
</dbReference>
<dbReference type="Pfam" id="PF11783">
    <property type="entry name" value="Cytochrome_cB"/>
    <property type="match status" value="1"/>
</dbReference>
<evidence type="ECO:0000256" key="1">
    <source>
        <dbReference type="ARBA" id="ARBA00022729"/>
    </source>
</evidence>
<evidence type="ECO:0000256" key="2">
    <source>
        <dbReference type="SAM" id="Phobius"/>
    </source>
</evidence>
<keyword evidence="2" id="KW-0812">Transmembrane</keyword>
<gene>
    <name evidence="4" type="ORF">ACFODV_00775</name>
</gene>
<keyword evidence="2" id="KW-1133">Transmembrane helix</keyword>
<evidence type="ECO:0000313" key="4">
    <source>
        <dbReference type="EMBL" id="MFC2990564.1"/>
    </source>
</evidence>
<dbReference type="InterPro" id="IPR024673">
    <property type="entry name" value="Octahem_Cyt_c"/>
</dbReference>
<keyword evidence="5" id="KW-1185">Reference proteome</keyword>
<keyword evidence="2" id="KW-0472">Membrane</keyword>
<dbReference type="Gene3D" id="1.10.1130.10">
    <property type="entry name" value="Flavocytochrome C3, Chain A"/>
    <property type="match status" value="1"/>
</dbReference>
<dbReference type="PANTHER" id="PTHR35038">
    <property type="entry name" value="DISSIMILATORY SULFITE REDUCTASE SIRA"/>
    <property type="match status" value="1"/>
</dbReference>
<evidence type="ECO:0000256" key="3">
    <source>
        <dbReference type="SAM" id="SignalP"/>
    </source>
</evidence>
<proteinExistence type="predicted"/>
<dbReference type="NCBIfam" id="TIGR04315">
    <property type="entry name" value="octaheme_Shew"/>
    <property type="match status" value="1"/>
</dbReference>
<dbReference type="EMBL" id="JBHRSQ010000004">
    <property type="protein sequence ID" value="MFC2990564.1"/>
    <property type="molecule type" value="Genomic_DNA"/>
</dbReference>
<dbReference type="InterPro" id="IPR051829">
    <property type="entry name" value="Multiheme_Cytochr_ET"/>
</dbReference>
<organism evidence="4 5">
    <name type="scientific">Halomonas tibetensis</name>
    <dbReference type="NCBI Taxonomy" id="2259590"/>
    <lineage>
        <taxon>Bacteria</taxon>
        <taxon>Pseudomonadati</taxon>
        <taxon>Pseudomonadota</taxon>
        <taxon>Gammaproteobacteria</taxon>
        <taxon>Oceanospirillales</taxon>
        <taxon>Halomonadaceae</taxon>
        <taxon>Halomonas</taxon>
    </lineage>
</organism>
<feature type="transmembrane region" description="Helical" evidence="2">
    <location>
        <begin position="489"/>
        <end position="510"/>
    </location>
</feature>